<keyword evidence="10" id="KW-0456">Lyase</keyword>
<dbReference type="PANTHER" id="PTHR23309">
    <property type="entry name" value="3-HYDROXYACYL-COA DEHYROGENASE"/>
    <property type="match status" value="1"/>
</dbReference>
<dbReference type="GO" id="GO:0016853">
    <property type="term" value="F:isomerase activity"/>
    <property type="evidence" value="ECO:0007669"/>
    <property type="project" value="UniProtKB-KW"/>
</dbReference>
<keyword evidence="5" id="KW-0560">Oxidoreductase</keyword>
<dbReference type="OrthoDB" id="9771883at2"/>
<dbReference type="InterPro" id="IPR001753">
    <property type="entry name" value="Enoyl-CoA_hydra/iso"/>
</dbReference>
<protein>
    <submittedName>
        <fullName evidence="15">3-hydroxyacyl-CoA dehydrogenase</fullName>
    </submittedName>
</protein>
<dbReference type="Gene3D" id="1.10.1040.50">
    <property type="match status" value="1"/>
</dbReference>
<organism evidence="15 16">
    <name type="scientific">Ferrovibrio terrae</name>
    <dbReference type="NCBI Taxonomy" id="2594003"/>
    <lineage>
        <taxon>Bacteria</taxon>
        <taxon>Pseudomonadati</taxon>
        <taxon>Pseudomonadota</taxon>
        <taxon>Alphaproteobacteria</taxon>
        <taxon>Rhodospirillales</taxon>
        <taxon>Rhodospirillaceae</taxon>
        <taxon>Ferrovibrio</taxon>
    </lineage>
</organism>
<evidence type="ECO:0000256" key="10">
    <source>
        <dbReference type="ARBA" id="ARBA00023239"/>
    </source>
</evidence>
<evidence type="ECO:0000259" key="14">
    <source>
        <dbReference type="Pfam" id="PF02737"/>
    </source>
</evidence>
<dbReference type="FunFam" id="1.10.1040.50:FF:000006">
    <property type="entry name" value="Peroxisomal bifunctional enzyme"/>
    <property type="match status" value="1"/>
</dbReference>
<feature type="domain" description="3-hydroxyacyl-CoA dehydrogenase C-terminal" evidence="13">
    <location>
        <begin position="484"/>
        <end position="577"/>
    </location>
</feature>
<name>A0A516GW68_9PROT</name>
<evidence type="ECO:0000313" key="16">
    <source>
        <dbReference type="Proteomes" id="UP000317496"/>
    </source>
</evidence>
<dbReference type="GO" id="GO:0004300">
    <property type="term" value="F:enoyl-CoA hydratase activity"/>
    <property type="evidence" value="ECO:0007669"/>
    <property type="project" value="UniProtKB-ARBA"/>
</dbReference>
<dbReference type="CDD" id="cd06558">
    <property type="entry name" value="crotonase-like"/>
    <property type="match status" value="1"/>
</dbReference>
<dbReference type="Pfam" id="PF00725">
    <property type="entry name" value="3HCDH"/>
    <property type="match status" value="2"/>
</dbReference>
<keyword evidence="16" id="KW-1185">Reference proteome</keyword>
<keyword evidence="7" id="KW-0443">Lipid metabolism</keyword>
<evidence type="ECO:0000256" key="4">
    <source>
        <dbReference type="ARBA" id="ARBA00022963"/>
    </source>
</evidence>
<dbReference type="GO" id="GO:0003857">
    <property type="term" value="F:(3S)-3-hydroxyacyl-CoA dehydrogenase (NAD+) activity"/>
    <property type="evidence" value="ECO:0007669"/>
    <property type="project" value="UniProtKB-EC"/>
</dbReference>
<dbReference type="SUPFAM" id="SSF48179">
    <property type="entry name" value="6-phosphogluconate dehydrogenase C-terminal domain-like"/>
    <property type="match status" value="2"/>
</dbReference>
<comment type="pathway">
    <text evidence="2">Lipid metabolism; fatty acid beta-oxidation.</text>
</comment>
<dbReference type="Gene3D" id="3.40.50.720">
    <property type="entry name" value="NAD(P)-binding Rossmann-like Domain"/>
    <property type="match status" value="1"/>
</dbReference>
<evidence type="ECO:0000259" key="13">
    <source>
        <dbReference type="Pfam" id="PF00725"/>
    </source>
</evidence>
<dbReference type="InterPro" id="IPR006176">
    <property type="entry name" value="3-OHacyl-CoA_DH_NAD-bd"/>
</dbReference>
<gene>
    <name evidence="15" type="ORF">FNB15_00060</name>
</gene>
<evidence type="ECO:0000313" key="15">
    <source>
        <dbReference type="EMBL" id="QDO95773.1"/>
    </source>
</evidence>
<comment type="catalytic activity">
    <reaction evidence="12">
        <text>a (3S)-3-hydroxyacyl-CoA + NAD(+) = a 3-oxoacyl-CoA + NADH + H(+)</text>
        <dbReference type="Rhea" id="RHEA:22432"/>
        <dbReference type="ChEBI" id="CHEBI:15378"/>
        <dbReference type="ChEBI" id="CHEBI:57318"/>
        <dbReference type="ChEBI" id="CHEBI:57540"/>
        <dbReference type="ChEBI" id="CHEBI:57945"/>
        <dbReference type="ChEBI" id="CHEBI:90726"/>
        <dbReference type="EC" id="1.1.1.35"/>
    </reaction>
</comment>
<evidence type="ECO:0000256" key="2">
    <source>
        <dbReference type="ARBA" id="ARBA00005005"/>
    </source>
</evidence>
<dbReference type="EMBL" id="CP041636">
    <property type="protein sequence ID" value="QDO95773.1"/>
    <property type="molecule type" value="Genomic_DNA"/>
</dbReference>
<dbReference type="Pfam" id="PF00378">
    <property type="entry name" value="ECH_1"/>
    <property type="match status" value="1"/>
</dbReference>
<dbReference type="RefSeq" id="WP_144066754.1">
    <property type="nucleotide sequence ID" value="NZ_CP041636.1"/>
</dbReference>
<reference evidence="15 16" key="1">
    <citation type="submission" date="2019-07" db="EMBL/GenBank/DDBJ databases">
        <title>Genome sequencing for Ferrovibrio sp. K5.</title>
        <authorList>
            <person name="Park S.-J."/>
        </authorList>
    </citation>
    <scope>NUCLEOTIDE SEQUENCE [LARGE SCALE GENOMIC DNA]</scope>
    <source>
        <strain evidence="15 16">K5</strain>
    </source>
</reference>
<keyword evidence="9" id="KW-0413">Isomerase</keyword>
<evidence type="ECO:0000256" key="7">
    <source>
        <dbReference type="ARBA" id="ARBA00023098"/>
    </source>
</evidence>
<evidence type="ECO:0000256" key="12">
    <source>
        <dbReference type="ARBA" id="ARBA00049556"/>
    </source>
</evidence>
<feature type="domain" description="3-hydroxyacyl-CoA dehydrogenase C-terminal" evidence="13">
    <location>
        <begin position="611"/>
        <end position="696"/>
    </location>
</feature>
<dbReference type="GO" id="GO:0006635">
    <property type="term" value="P:fatty acid beta-oxidation"/>
    <property type="evidence" value="ECO:0007669"/>
    <property type="project" value="UniProtKB-UniPathway"/>
</dbReference>
<accession>A0A516GW68</accession>
<dbReference type="Proteomes" id="UP000317496">
    <property type="component" value="Chromosome"/>
</dbReference>
<evidence type="ECO:0000256" key="6">
    <source>
        <dbReference type="ARBA" id="ARBA00023027"/>
    </source>
</evidence>
<dbReference type="InterPro" id="IPR036291">
    <property type="entry name" value="NAD(P)-bd_dom_sf"/>
</dbReference>
<keyword evidence="8" id="KW-0576">Peroxisome</keyword>
<comment type="subcellular location">
    <subcellularLocation>
        <location evidence="1">Peroxisome</location>
    </subcellularLocation>
</comment>
<dbReference type="InterPro" id="IPR008927">
    <property type="entry name" value="6-PGluconate_DH-like_C_sf"/>
</dbReference>
<keyword evidence="4" id="KW-0442">Lipid degradation</keyword>
<keyword evidence="6" id="KW-0520">NAD</keyword>
<dbReference type="PANTHER" id="PTHR23309:SF51">
    <property type="entry name" value="3-HYDROXYACYL-COA DEHYDROGENASE-RELATED"/>
    <property type="match status" value="1"/>
</dbReference>
<evidence type="ECO:0000256" key="5">
    <source>
        <dbReference type="ARBA" id="ARBA00023002"/>
    </source>
</evidence>
<keyword evidence="3" id="KW-0276">Fatty acid metabolism</keyword>
<proteinExistence type="predicted"/>
<sequence length="700" mass="75516">MSEPVAVTPNAVSYAVRDGIAVLTIENPPVNALGQAVRAGIIAGLDQADADASVQAAVIIGGGRTFIAGADIKEFGKPPTQPYLPDVLKRIEAMTKPVVAALHGTALGGGFEVALTCHWRVGIDSGQVGLPEVKLGLLPGSGGTQRLPRVVGPKVALDMIVSGNPIPNKKAAELGAIDEIVNGDLLDGALAFAKKVVAEKRPLRLVRDMNDKVSNVDPALFADYRKSIEKKAKGFLGPWRCIDAVEIATKLPIDDGLLKEREFFFECMASPQRAAQIHAFFSEREATKIPGLSEDVKPKPIKSAAVLGAGTMGGGIAMNFANAGIPVKLLDVSQEALSKGLGTIEKNYATSVARGSMKQEAMDRAMKLISATQHFEDIGDADIVVEAVFEEMGVKKDVFGKLDKVMKPGAVLATNTSTLDIDEIATSTKRPQDVIGTHFFSPANVMKLLENVRGAKSSPETIATVMALGKQLKKVSVLAGNCDGFIGNRMLHGYLREANFLLEEGCSPEQIDRALEEFGLAMGPFRMGDLAGLDVGWRIRKGKAHLRPKDERYSRVADRLCELGRFGQKTGAGFYTYEGRDARPDPVVKDIILEESKAQGIERREISDEEIVQRCMYPLVNEGAKILEEGIAIRSSDIDIVYLFGYGFPVYRGGPMFWAEQIGLDKVLATIRGFHKTHGKFWEPAKLLVQRAEAGKGWKG</sequence>
<evidence type="ECO:0000256" key="8">
    <source>
        <dbReference type="ARBA" id="ARBA00023140"/>
    </source>
</evidence>
<dbReference type="AlphaFoldDB" id="A0A516GW68"/>
<dbReference type="KEGG" id="fer:FNB15_00060"/>
<dbReference type="GO" id="GO:0070403">
    <property type="term" value="F:NAD+ binding"/>
    <property type="evidence" value="ECO:0007669"/>
    <property type="project" value="InterPro"/>
</dbReference>
<dbReference type="Pfam" id="PF02737">
    <property type="entry name" value="3HCDH_N"/>
    <property type="match status" value="1"/>
</dbReference>
<feature type="domain" description="3-hydroxyacyl-CoA dehydrogenase NAD binding" evidence="14">
    <location>
        <begin position="304"/>
        <end position="481"/>
    </location>
</feature>
<evidence type="ECO:0000256" key="3">
    <source>
        <dbReference type="ARBA" id="ARBA00022832"/>
    </source>
</evidence>
<evidence type="ECO:0000256" key="11">
    <source>
        <dbReference type="ARBA" id="ARBA00023268"/>
    </source>
</evidence>
<dbReference type="InterPro" id="IPR006108">
    <property type="entry name" value="3HC_DH_C"/>
</dbReference>
<dbReference type="InterPro" id="IPR029045">
    <property type="entry name" value="ClpP/crotonase-like_dom_sf"/>
</dbReference>
<dbReference type="UniPathway" id="UPA00659"/>
<evidence type="ECO:0000256" key="1">
    <source>
        <dbReference type="ARBA" id="ARBA00004275"/>
    </source>
</evidence>
<dbReference type="FunFam" id="3.40.50.720:FF:000009">
    <property type="entry name" value="Fatty oxidation complex, alpha subunit"/>
    <property type="match status" value="1"/>
</dbReference>
<dbReference type="SUPFAM" id="SSF51735">
    <property type="entry name" value="NAD(P)-binding Rossmann-fold domains"/>
    <property type="match status" value="1"/>
</dbReference>
<evidence type="ECO:0000256" key="9">
    <source>
        <dbReference type="ARBA" id="ARBA00023235"/>
    </source>
</evidence>
<dbReference type="Gene3D" id="3.90.226.10">
    <property type="entry name" value="2-enoyl-CoA Hydratase, Chain A, domain 1"/>
    <property type="match status" value="1"/>
</dbReference>
<dbReference type="SUPFAM" id="SSF52096">
    <property type="entry name" value="ClpP/crotonase"/>
    <property type="match status" value="1"/>
</dbReference>
<keyword evidence="11" id="KW-0511">Multifunctional enzyme</keyword>